<proteinExistence type="predicted"/>
<dbReference type="Pfam" id="PF00485">
    <property type="entry name" value="PRK"/>
    <property type="match status" value="1"/>
</dbReference>
<dbReference type="GO" id="GO:0044206">
    <property type="term" value="P:UMP salvage"/>
    <property type="evidence" value="ECO:0007669"/>
    <property type="project" value="UniProtKB-UniPathway"/>
</dbReference>
<dbReference type="Proteomes" id="UP000501600">
    <property type="component" value="Chromosome"/>
</dbReference>
<dbReference type="GO" id="GO:0005524">
    <property type="term" value="F:ATP binding"/>
    <property type="evidence" value="ECO:0007669"/>
    <property type="project" value="InterPro"/>
</dbReference>
<keyword evidence="8" id="KW-1185">Reference proteome</keyword>
<name>A0A6H2DJ85_9SPHN</name>
<dbReference type="GO" id="GO:0004849">
    <property type="term" value="F:uridine kinase activity"/>
    <property type="evidence" value="ECO:0007669"/>
    <property type="project" value="UniProtKB-EC"/>
</dbReference>
<dbReference type="KEGG" id="phao:HF685_05135"/>
<dbReference type="EC" id="2.7.1.48" evidence="2"/>
<comment type="pathway">
    <text evidence="1">Pyrimidine metabolism; UMP biosynthesis via salvage pathway; UMP from uridine: step 1/1.</text>
</comment>
<keyword evidence="3 7" id="KW-0808">Transferase</keyword>
<evidence type="ECO:0000256" key="3">
    <source>
        <dbReference type="ARBA" id="ARBA00022679"/>
    </source>
</evidence>
<feature type="domain" description="Phosphoribulokinase/uridine kinase" evidence="6">
    <location>
        <begin position="11"/>
        <end position="190"/>
    </location>
</feature>
<protein>
    <recommendedName>
        <fullName evidence="2">uridine/cytidine kinase</fullName>
        <ecNumber evidence="2">2.7.1.48</ecNumber>
    </recommendedName>
</protein>
<dbReference type="EMBL" id="CP051217">
    <property type="protein sequence ID" value="QJB68739.1"/>
    <property type="molecule type" value="Genomic_DNA"/>
</dbReference>
<keyword evidence="4" id="KW-0547">Nucleotide-binding</keyword>
<gene>
    <name evidence="7" type="primary">udk</name>
    <name evidence="7" type="ORF">HF685_05135</name>
</gene>
<keyword evidence="5 7" id="KW-0418">Kinase</keyword>
<dbReference type="CDD" id="cd02023">
    <property type="entry name" value="UMPK"/>
    <property type="match status" value="1"/>
</dbReference>
<evidence type="ECO:0000313" key="8">
    <source>
        <dbReference type="Proteomes" id="UP000501600"/>
    </source>
</evidence>
<dbReference type="InterPro" id="IPR027417">
    <property type="entry name" value="P-loop_NTPase"/>
</dbReference>
<dbReference type="AlphaFoldDB" id="A0A6H2DJ85"/>
<dbReference type="PROSITE" id="PS51257">
    <property type="entry name" value="PROKAR_LIPOPROTEIN"/>
    <property type="match status" value="1"/>
</dbReference>
<evidence type="ECO:0000256" key="5">
    <source>
        <dbReference type="ARBA" id="ARBA00022777"/>
    </source>
</evidence>
<evidence type="ECO:0000256" key="2">
    <source>
        <dbReference type="ARBA" id="ARBA00012137"/>
    </source>
</evidence>
<dbReference type="RefSeq" id="WP_168818581.1">
    <property type="nucleotide sequence ID" value="NZ_CP051217.1"/>
</dbReference>
<dbReference type="PANTHER" id="PTHR10285">
    <property type="entry name" value="URIDINE KINASE"/>
    <property type="match status" value="1"/>
</dbReference>
<dbReference type="InterPro" id="IPR006083">
    <property type="entry name" value="PRK/URK"/>
</dbReference>
<evidence type="ECO:0000313" key="7">
    <source>
        <dbReference type="EMBL" id="QJB68739.1"/>
    </source>
</evidence>
<sequence>MKLRAKPPIAIGISGGSCSGKSTLAANFLEALGPAKSVLLPQDDYFFGLGDAPAGKGGPNFDHPDAVDFDNMCAQLTMLKQGKAINRPLYDFPTHLPKADTEYTEPRAVIIVDGILILHHAPMRQLFDLSVFVECDEQTRFARRLSRDVKERGRTAESVRQVFTDQVAPMHDRYVEPSQTHADIVVNSSQSKAQMADQFVQILHLIKEKIQ</sequence>
<organism evidence="7 8">
    <name type="scientific">Parasphingorhabdus halotolerans</name>
    <dbReference type="NCBI Taxonomy" id="2725558"/>
    <lineage>
        <taxon>Bacteria</taxon>
        <taxon>Pseudomonadati</taxon>
        <taxon>Pseudomonadota</taxon>
        <taxon>Alphaproteobacteria</taxon>
        <taxon>Sphingomonadales</taxon>
        <taxon>Sphingomonadaceae</taxon>
        <taxon>Parasphingorhabdus</taxon>
    </lineage>
</organism>
<dbReference type="SUPFAM" id="SSF52540">
    <property type="entry name" value="P-loop containing nucleoside triphosphate hydrolases"/>
    <property type="match status" value="1"/>
</dbReference>
<accession>A0A6H2DJ85</accession>
<evidence type="ECO:0000259" key="6">
    <source>
        <dbReference type="Pfam" id="PF00485"/>
    </source>
</evidence>
<evidence type="ECO:0000256" key="4">
    <source>
        <dbReference type="ARBA" id="ARBA00022741"/>
    </source>
</evidence>
<dbReference type="InterPro" id="IPR000764">
    <property type="entry name" value="Uridine_kinase-like"/>
</dbReference>
<dbReference type="UniPathway" id="UPA00574">
    <property type="reaction ID" value="UER00637"/>
</dbReference>
<dbReference type="NCBIfam" id="NF004018">
    <property type="entry name" value="PRK05480.1"/>
    <property type="match status" value="1"/>
</dbReference>
<reference evidence="7 8" key="1">
    <citation type="submission" date="2020-04" db="EMBL/GenBank/DDBJ databases">
        <title>Genome sequence for Sphingorhabdus sp. strain M1.</title>
        <authorList>
            <person name="Park S.-J."/>
        </authorList>
    </citation>
    <scope>NUCLEOTIDE SEQUENCE [LARGE SCALE GENOMIC DNA]</scope>
    <source>
        <strain evidence="7 8">JK6</strain>
    </source>
</reference>
<dbReference type="PRINTS" id="PR00988">
    <property type="entry name" value="URIDINKINASE"/>
</dbReference>
<dbReference type="Gene3D" id="3.40.50.300">
    <property type="entry name" value="P-loop containing nucleotide triphosphate hydrolases"/>
    <property type="match status" value="1"/>
</dbReference>
<evidence type="ECO:0000256" key="1">
    <source>
        <dbReference type="ARBA" id="ARBA00004690"/>
    </source>
</evidence>